<evidence type="ECO:0000313" key="1">
    <source>
        <dbReference type="EMBL" id="SOS37895.1"/>
    </source>
</evidence>
<gene>
    <name evidence="1" type="ORF">CFBP3840_00829</name>
</gene>
<dbReference type="EMBL" id="LT963409">
    <property type="protein sequence ID" value="SOS37895.1"/>
    <property type="molecule type" value="Genomic_DNA"/>
</dbReference>
<organism evidence="1 2">
    <name type="scientific">Pseudomonas syringae</name>
    <dbReference type="NCBI Taxonomy" id="317"/>
    <lineage>
        <taxon>Bacteria</taxon>
        <taxon>Pseudomonadati</taxon>
        <taxon>Pseudomonadota</taxon>
        <taxon>Gammaproteobacteria</taxon>
        <taxon>Pseudomonadales</taxon>
        <taxon>Pseudomonadaceae</taxon>
        <taxon>Pseudomonas</taxon>
    </lineage>
</organism>
<name>A0A2K4WPR7_PSESX</name>
<dbReference type="InterPro" id="IPR002745">
    <property type="entry name" value="Ptrans_KptA/Tpt1"/>
</dbReference>
<sequence length="57" mass="6251">MTAMSVGKRYGQPVLLAVDAKGMFEAGVRFFQADNGIWLVKAVSRDSLTVLRLPIPE</sequence>
<dbReference type="Pfam" id="PF01885">
    <property type="entry name" value="PTS_2-RNA"/>
    <property type="match status" value="1"/>
</dbReference>
<accession>A0A2K4WPR7</accession>
<evidence type="ECO:0000313" key="2">
    <source>
        <dbReference type="Proteomes" id="UP000238095"/>
    </source>
</evidence>
<dbReference type="InterPro" id="IPR042081">
    <property type="entry name" value="RNA_2'-PTrans_C"/>
</dbReference>
<dbReference type="AlphaFoldDB" id="A0A2K4WPR7"/>
<proteinExistence type="predicted"/>
<dbReference type="Gene3D" id="3.20.170.30">
    <property type="match status" value="1"/>
</dbReference>
<dbReference type="SUPFAM" id="SSF56399">
    <property type="entry name" value="ADP-ribosylation"/>
    <property type="match status" value="1"/>
</dbReference>
<dbReference type="GO" id="GO:0016740">
    <property type="term" value="F:transferase activity"/>
    <property type="evidence" value="ECO:0007669"/>
    <property type="project" value="InterPro"/>
</dbReference>
<dbReference type="Proteomes" id="UP000238095">
    <property type="component" value="Chromosome 1"/>
</dbReference>
<reference evidence="1 2" key="1">
    <citation type="submission" date="2017-11" db="EMBL/GenBank/DDBJ databases">
        <authorList>
            <person name="Han C.G."/>
        </authorList>
    </citation>
    <scope>NUCLEOTIDE SEQUENCE [LARGE SCALE GENOMIC DNA]</scope>
    <source>
        <strain evidence="1">CFBP3840</strain>
    </source>
</reference>
<protein>
    <recommendedName>
        <fullName evidence="3">RNA 2'-phosphotransferase</fullName>
    </recommendedName>
</protein>
<evidence type="ECO:0008006" key="3">
    <source>
        <dbReference type="Google" id="ProtNLM"/>
    </source>
</evidence>